<sequence>MYDFLARTRSAPHSFYNRTLKIARQDIHEGIWRPRTKIEIDILTVETEQQGKRLDMTSTHLLSVMIGARLYLFIPHIVGKTSPPGTEKPADCEEVTFGDLAKINSGSAKSQKSWETTMGWTELAHGSWSLKRVATGSVKVVDYLPPLNEMRFKPQSHSDVSSPRAKLLITCWLPPVGRPKKRDLLKTKLGDIQLCIDQMAVLTQADVFELHTSIEVFQSTFQQLIITDQSAEDVRKGFEDDADDDIETALGQAIQDEIDKNDNKAIKAGGSRPLR</sequence>
<keyword evidence="3" id="KW-1185">Reference proteome</keyword>
<dbReference type="Pfam" id="PF18413">
    <property type="entry name" value="Neuraminidase"/>
    <property type="match status" value="1"/>
</dbReference>
<reference evidence="2" key="1">
    <citation type="submission" date="2018-03" db="EMBL/GenBank/DDBJ databases">
        <authorList>
            <person name="Guldener U."/>
        </authorList>
    </citation>
    <scope>NUCLEOTIDE SEQUENCE</scope>
</reference>
<evidence type="ECO:0000313" key="3">
    <source>
        <dbReference type="Proteomes" id="UP001187734"/>
    </source>
</evidence>
<dbReference type="InterPro" id="IPR041079">
    <property type="entry name" value="Neuraminidase-like"/>
</dbReference>
<protein>
    <recommendedName>
        <fullName evidence="1">Neuraminidase-like domain-containing protein</fullName>
    </recommendedName>
</protein>
<evidence type="ECO:0000313" key="2">
    <source>
        <dbReference type="EMBL" id="SPJ90992.1"/>
    </source>
</evidence>
<evidence type="ECO:0000259" key="1">
    <source>
        <dbReference type="Pfam" id="PF18413"/>
    </source>
</evidence>
<comment type="caution">
    <text evidence="2">The sequence shown here is derived from an EMBL/GenBank/DDBJ whole genome shotgun (WGS) entry which is preliminary data.</text>
</comment>
<accession>A0AAE8SPV7</accession>
<name>A0AAE8SPV7_9HYPO</name>
<dbReference type="EMBL" id="ONZP01000803">
    <property type="protein sequence ID" value="SPJ90992.1"/>
    <property type="molecule type" value="Genomic_DNA"/>
</dbReference>
<gene>
    <name evidence="2" type="ORF">FTOL_13394</name>
</gene>
<organism evidence="2 3">
    <name type="scientific">Fusarium torulosum</name>
    <dbReference type="NCBI Taxonomy" id="33205"/>
    <lineage>
        <taxon>Eukaryota</taxon>
        <taxon>Fungi</taxon>
        <taxon>Dikarya</taxon>
        <taxon>Ascomycota</taxon>
        <taxon>Pezizomycotina</taxon>
        <taxon>Sordariomycetes</taxon>
        <taxon>Hypocreomycetidae</taxon>
        <taxon>Hypocreales</taxon>
        <taxon>Nectriaceae</taxon>
        <taxon>Fusarium</taxon>
    </lineage>
</organism>
<dbReference type="Proteomes" id="UP001187734">
    <property type="component" value="Unassembled WGS sequence"/>
</dbReference>
<dbReference type="AlphaFoldDB" id="A0AAE8SPV7"/>
<proteinExistence type="predicted"/>
<feature type="domain" description="Neuraminidase-like" evidence="1">
    <location>
        <begin position="4"/>
        <end position="142"/>
    </location>
</feature>